<dbReference type="EMBL" id="FJUX01000149">
    <property type="protein sequence ID" value="CZT11926.1"/>
    <property type="molecule type" value="Genomic_DNA"/>
</dbReference>
<sequence>MFYSLDCGQLYRNSCNLKAITPSPPSLSSILKEVGCSREAIRIVSLSGYQGGENLGLRRPA</sequence>
<name>A0A1E1LN91_9HELO</name>
<reference evidence="2" key="1">
    <citation type="submission" date="2016-03" db="EMBL/GenBank/DDBJ databases">
        <authorList>
            <person name="Guldener U."/>
        </authorList>
    </citation>
    <scope>NUCLEOTIDE SEQUENCE [LARGE SCALE GENOMIC DNA]</scope>
    <source>
        <strain evidence="2">04CH-RAC-A.6.1</strain>
    </source>
</reference>
<gene>
    <name evidence="1" type="ORF">RAG0_15926</name>
</gene>
<dbReference type="Proteomes" id="UP000178912">
    <property type="component" value="Unassembled WGS sequence"/>
</dbReference>
<evidence type="ECO:0000313" key="2">
    <source>
        <dbReference type="Proteomes" id="UP000178912"/>
    </source>
</evidence>
<dbReference type="AlphaFoldDB" id="A0A1E1LN91"/>
<accession>A0A1E1LN91</accession>
<proteinExistence type="predicted"/>
<evidence type="ECO:0000313" key="1">
    <source>
        <dbReference type="EMBL" id="CZT11926.1"/>
    </source>
</evidence>
<keyword evidence="2" id="KW-1185">Reference proteome</keyword>
<protein>
    <submittedName>
        <fullName evidence="1">Uncharacterized protein</fullName>
    </submittedName>
</protein>
<organism evidence="1 2">
    <name type="scientific">Rhynchosporium agropyri</name>
    <dbReference type="NCBI Taxonomy" id="914238"/>
    <lineage>
        <taxon>Eukaryota</taxon>
        <taxon>Fungi</taxon>
        <taxon>Dikarya</taxon>
        <taxon>Ascomycota</taxon>
        <taxon>Pezizomycotina</taxon>
        <taxon>Leotiomycetes</taxon>
        <taxon>Helotiales</taxon>
        <taxon>Ploettnerulaceae</taxon>
        <taxon>Rhynchosporium</taxon>
    </lineage>
</organism>